<gene>
    <name evidence="2" type="ORF">EWE75_08240</name>
</gene>
<evidence type="ECO:0000313" key="2">
    <source>
        <dbReference type="EMBL" id="RZF64845.1"/>
    </source>
</evidence>
<sequence>MRKPRDYDAELDSLDQKAKALKQRKISQLGELVIACRADTVPVDVLAGALLSVSSSSASVQEAWRKAGAAMFQRKARSNKRRTTAPNPASASAADSDALPLDRQPRTA</sequence>
<proteinExistence type="predicted"/>
<dbReference type="OrthoDB" id="7284210at2"/>
<dbReference type="AlphaFoldDB" id="A0A4Q6XXK1"/>
<dbReference type="Proteomes" id="UP000292085">
    <property type="component" value="Unassembled WGS sequence"/>
</dbReference>
<feature type="compositionally biased region" description="Basic residues" evidence="1">
    <location>
        <begin position="74"/>
        <end position="83"/>
    </location>
</feature>
<dbReference type="RefSeq" id="WP_130156340.1">
    <property type="nucleotide sequence ID" value="NZ_SGIS01000010.1"/>
</dbReference>
<protein>
    <submittedName>
        <fullName evidence="2">Conjugal transfer protein TraD</fullName>
    </submittedName>
</protein>
<organism evidence="2 3">
    <name type="scientific">Sphingomonas populi</name>
    <dbReference type="NCBI Taxonomy" id="2484750"/>
    <lineage>
        <taxon>Bacteria</taxon>
        <taxon>Pseudomonadati</taxon>
        <taxon>Pseudomonadota</taxon>
        <taxon>Alphaproteobacteria</taxon>
        <taxon>Sphingomonadales</taxon>
        <taxon>Sphingomonadaceae</taxon>
        <taxon>Sphingomonas</taxon>
    </lineage>
</organism>
<feature type="region of interest" description="Disordered" evidence="1">
    <location>
        <begin position="72"/>
        <end position="108"/>
    </location>
</feature>
<evidence type="ECO:0000313" key="3">
    <source>
        <dbReference type="Proteomes" id="UP000292085"/>
    </source>
</evidence>
<comment type="caution">
    <text evidence="2">The sequence shown here is derived from an EMBL/GenBank/DDBJ whole genome shotgun (WGS) entry which is preliminary data.</text>
</comment>
<evidence type="ECO:0000256" key="1">
    <source>
        <dbReference type="SAM" id="MobiDB-lite"/>
    </source>
</evidence>
<dbReference type="InterPro" id="IPR009444">
    <property type="entry name" value="Conjugal_tfr_TraD_a-type"/>
</dbReference>
<dbReference type="EMBL" id="SGIS01000010">
    <property type="protein sequence ID" value="RZF64845.1"/>
    <property type="molecule type" value="Genomic_DNA"/>
</dbReference>
<reference evidence="2 3" key="1">
    <citation type="submission" date="2019-02" db="EMBL/GenBank/DDBJ databases">
        <authorList>
            <person name="Li Y."/>
        </authorList>
    </citation>
    <scope>NUCLEOTIDE SEQUENCE [LARGE SCALE GENOMIC DNA]</scope>
    <source>
        <strain evidence="2 3">3-7</strain>
    </source>
</reference>
<feature type="compositionally biased region" description="Low complexity" evidence="1">
    <location>
        <begin position="85"/>
        <end position="102"/>
    </location>
</feature>
<dbReference type="Pfam" id="PF06412">
    <property type="entry name" value="TraD"/>
    <property type="match status" value="1"/>
</dbReference>
<keyword evidence="3" id="KW-1185">Reference proteome</keyword>
<accession>A0A4Q6XXK1</accession>
<name>A0A4Q6XXK1_9SPHN</name>